<dbReference type="RefSeq" id="WP_104435600.1">
    <property type="nucleotide sequence ID" value="NZ_PTJD01000020.1"/>
</dbReference>
<sequence>MTAQPNTSEHEVLPVELELLDLNRHDDMPQHDSSHRNRSDAHAKAFVLLDTAARNGGVHLSEADAGQLCITHGDGSQSVVVISEHPDLLAEQTAVKAARHAVTTSVVDYLPITDTDCSGQVYVTAFHDGGITLGEWQATVERLTGDSDLPRFHAEPATATQLRNPVQALNLVEPQLLPGKRDNEDLPAGAVRDGDGEALVSVRVGLPDVEDALACTTDLLMYLLELGPAAEFSFVDVTPGALPPDALRLSVSYLDARPATDIVAVFAHSDDDPRMMAAFSALLAAGDLATTVVRLPEGQGWLRQILDPTATDSRAAETARSSATDS</sequence>
<dbReference type="Proteomes" id="UP000239485">
    <property type="component" value="Unassembled WGS sequence"/>
</dbReference>
<keyword evidence="2" id="KW-1185">Reference proteome</keyword>
<protein>
    <submittedName>
        <fullName evidence="1">Uncharacterized protein</fullName>
    </submittedName>
</protein>
<dbReference type="AlphaFoldDB" id="A0A2S6ICE0"/>
<reference evidence="1 2" key="1">
    <citation type="submission" date="2018-02" db="EMBL/GenBank/DDBJ databases">
        <title>Genomic Encyclopedia of Archaeal and Bacterial Type Strains, Phase II (KMG-II): from individual species to whole genera.</title>
        <authorList>
            <person name="Goeker M."/>
        </authorList>
    </citation>
    <scope>NUCLEOTIDE SEQUENCE [LARGE SCALE GENOMIC DNA]</scope>
    <source>
        <strain evidence="1 2">DSM 22857</strain>
    </source>
</reference>
<gene>
    <name evidence="1" type="ORF">CLV92_12011</name>
</gene>
<evidence type="ECO:0000313" key="2">
    <source>
        <dbReference type="Proteomes" id="UP000239485"/>
    </source>
</evidence>
<dbReference type="EMBL" id="PTJD01000020">
    <property type="protein sequence ID" value="PPK91892.1"/>
    <property type="molecule type" value="Genomic_DNA"/>
</dbReference>
<organism evidence="1 2">
    <name type="scientific">Kineococcus xinjiangensis</name>
    <dbReference type="NCBI Taxonomy" id="512762"/>
    <lineage>
        <taxon>Bacteria</taxon>
        <taxon>Bacillati</taxon>
        <taxon>Actinomycetota</taxon>
        <taxon>Actinomycetes</taxon>
        <taxon>Kineosporiales</taxon>
        <taxon>Kineosporiaceae</taxon>
        <taxon>Kineococcus</taxon>
    </lineage>
</organism>
<evidence type="ECO:0000313" key="1">
    <source>
        <dbReference type="EMBL" id="PPK91892.1"/>
    </source>
</evidence>
<proteinExistence type="predicted"/>
<accession>A0A2S6ICE0</accession>
<comment type="caution">
    <text evidence="1">The sequence shown here is derived from an EMBL/GenBank/DDBJ whole genome shotgun (WGS) entry which is preliminary data.</text>
</comment>
<name>A0A2S6ICE0_9ACTN</name>